<dbReference type="SMART" id="SM00957">
    <property type="entry name" value="SecA_DEAD"/>
    <property type="match status" value="1"/>
</dbReference>
<evidence type="ECO:0000256" key="2">
    <source>
        <dbReference type="ARBA" id="ARBA00022927"/>
    </source>
</evidence>
<accession>A0AAN9F4Q1</accession>
<dbReference type="InterPro" id="IPR011115">
    <property type="entry name" value="SecA_DEAD"/>
</dbReference>
<dbReference type="GO" id="GO:0006886">
    <property type="term" value="P:intracellular protein transport"/>
    <property type="evidence" value="ECO:0007669"/>
    <property type="project" value="InterPro"/>
</dbReference>
<dbReference type="GO" id="GO:0016020">
    <property type="term" value="C:membrane"/>
    <property type="evidence" value="ECO:0007669"/>
    <property type="project" value="InterPro"/>
</dbReference>
<keyword evidence="3" id="KW-0811">Translocation</keyword>
<dbReference type="AlphaFoldDB" id="A0AAN9F4Q1"/>
<dbReference type="InterPro" id="IPR027417">
    <property type="entry name" value="P-loop_NTPase"/>
</dbReference>
<dbReference type="GO" id="GO:0006605">
    <property type="term" value="P:protein targeting"/>
    <property type="evidence" value="ECO:0007669"/>
    <property type="project" value="InterPro"/>
</dbReference>
<reference evidence="7 8" key="1">
    <citation type="submission" date="2024-01" db="EMBL/GenBank/DDBJ databases">
        <title>The genomes of 5 underutilized Papilionoideae crops provide insights into root nodulation and disease resistanc.</title>
        <authorList>
            <person name="Yuan L."/>
        </authorList>
    </citation>
    <scope>NUCLEOTIDE SEQUENCE [LARGE SCALE GENOMIC DNA]</scope>
    <source>
        <strain evidence="7">ZHUSHIDOU_FW_LH</strain>
        <tissue evidence="7">Leaf</tissue>
    </source>
</reference>
<dbReference type="PANTHER" id="PTHR30612">
    <property type="entry name" value="SECA INNER MEMBRANE COMPONENT OF SEC PROTEIN SECRETION SYSTEM"/>
    <property type="match status" value="1"/>
</dbReference>
<dbReference type="SUPFAM" id="SSF52540">
    <property type="entry name" value="P-loop containing nucleoside triphosphate hydrolases"/>
    <property type="match status" value="1"/>
</dbReference>
<evidence type="ECO:0000259" key="5">
    <source>
        <dbReference type="PROSITE" id="PS51192"/>
    </source>
</evidence>
<gene>
    <name evidence="7" type="ORF">RIF29_22280</name>
</gene>
<keyword evidence="2" id="KW-0813">Transport</keyword>
<dbReference type="PROSITE" id="PS51192">
    <property type="entry name" value="HELICASE_ATP_BIND_1"/>
    <property type="match status" value="1"/>
</dbReference>
<feature type="domain" description="SecA family profile" evidence="6">
    <location>
        <begin position="71"/>
        <end position="274"/>
    </location>
</feature>
<evidence type="ECO:0000259" key="6">
    <source>
        <dbReference type="PROSITE" id="PS51196"/>
    </source>
</evidence>
<dbReference type="InterPro" id="IPR000185">
    <property type="entry name" value="SecA"/>
</dbReference>
<dbReference type="PRINTS" id="PR00906">
    <property type="entry name" value="SECA"/>
</dbReference>
<dbReference type="CDD" id="cd17928">
    <property type="entry name" value="DEXDc_SecA"/>
    <property type="match status" value="1"/>
</dbReference>
<dbReference type="Pfam" id="PF07517">
    <property type="entry name" value="SecA_DEAD"/>
    <property type="match status" value="1"/>
</dbReference>
<protein>
    <recommendedName>
        <fullName evidence="1">chloroplast protein-transporting ATPase</fullName>
        <ecNumber evidence="1">7.4.2.4</ecNumber>
    </recommendedName>
</protein>
<dbReference type="GO" id="GO:0005524">
    <property type="term" value="F:ATP binding"/>
    <property type="evidence" value="ECO:0007669"/>
    <property type="project" value="InterPro"/>
</dbReference>
<evidence type="ECO:0000313" key="8">
    <source>
        <dbReference type="Proteomes" id="UP001372338"/>
    </source>
</evidence>
<evidence type="ECO:0000256" key="1">
    <source>
        <dbReference type="ARBA" id="ARBA00012047"/>
    </source>
</evidence>
<dbReference type="InterPro" id="IPR014018">
    <property type="entry name" value="SecA_motor_DEAD"/>
</dbReference>
<organism evidence="7 8">
    <name type="scientific">Crotalaria pallida</name>
    <name type="common">Smooth rattlebox</name>
    <name type="synonym">Crotalaria striata</name>
    <dbReference type="NCBI Taxonomy" id="3830"/>
    <lineage>
        <taxon>Eukaryota</taxon>
        <taxon>Viridiplantae</taxon>
        <taxon>Streptophyta</taxon>
        <taxon>Embryophyta</taxon>
        <taxon>Tracheophyta</taxon>
        <taxon>Spermatophyta</taxon>
        <taxon>Magnoliopsida</taxon>
        <taxon>eudicotyledons</taxon>
        <taxon>Gunneridae</taxon>
        <taxon>Pentapetalae</taxon>
        <taxon>rosids</taxon>
        <taxon>fabids</taxon>
        <taxon>Fabales</taxon>
        <taxon>Fabaceae</taxon>
        <taxon>Papilionoideae</taxon>
        <taxon>50 kb inversion clade</taxon>
        <taxon>genistoids sensu lato</taxon>
        <taxon>core genistoids</taxon>
        <taxon>Crotalarieae</taxon>
        <taxon>Crotalaria</taxon>
    </lineage>
</organism>
<evidence type="ECO:0000256" key="4">
    <source>
        <dbReference type="ARBA" id="ARBA00034043"/>
    </source>
</evidence>
<comment type="caution">
    <text evidence="7">The sequence shown here is derived from an EMBL/GenBank/DDBJ whole genome shotgun (WGS) entry which is preliminary data.</text>
</comment>
<evidence type="ECO:0000256" key="3">
    <source>
        <dbReference type="ARBA" id="ARBA00023010"/>
    </source>
</evidence>
<comment type="catalytic activity">
    <reaction evidence="4">
        <text>ATP + H2O + chloroplast-proteinSide 1 = ADP + phosphate + chloroplast-proteinSide 2.</text>
        <dbReference type="EC" id="7.4.2.4"/>
    </reaction>
</comment>
<dbReference type="InterPro" id="IPR014001">
    <property type="entry name" value="Helicase_ATP-bd"/>
</dbReference>
<sequence length="274" mass="29980">MAAASSLCSSFTSKTCTNKTLTLPSSASSPYLRGYIHFPLFSVSSSTSAAKTVRGDRRPRLRTVAASLGGLLGGIFKGTDTGEETRKQYAATVNIVNGLEAKISAFSDSELREKTFELRERAQRGETLDSLLPEAFAVVREASRRVLGLRPFDVQLIGGMVLHKGEIAEMRTGEGKTLVAILPAYLNALSGKGVHVVTVNDYLARRDCEWVGQVPRFLGLKVGLIQQNMTSEQRKENYLCDITYVTNSELGFDYLRDNLATESNSSFTCCLNLM</sequence>
<name>A0AAN9F4Q1_CROPI</name>
<feature type="domain" description="Helicase ATP-binding" evidence="5">
    <location>
        <begin position="157"/>
        <end position="274"/>
    </location>
</feature>
<dbReference type="GO" id="GO:0017038">
    <property type="term" value="P:protein import"/>
    <property type="evidence" value="ECO:0007669"/>
    <property type="project" value="InterPro"/>
</dbReference>
<dbReference type="EC" id="7.4.2.4" evidence="1"/>
<proteinExistence type="predicted"/>
<dbReference type="Gene3D" id="3.40.50.300">
    <property type="entry name" value="P-loop containing nucleotide triphosphate hydrolases"/>
    <property type="match status" value="1"/>
</dbReference>
<dbReference type="GO" id="GO:0016464">
    <property type="term" value="F:chloroplast protein-transporting ATPase activity"/>
    <property type="evidence" value="ECO:0007669"/>
    <property type="project" value="UniProtKB-EC"/>
</dbReference>
<keyword evidence="8" id="KW-1185">Reference proteome</keyword>
<dbReference type="PANTHER" id="PTHR30612:SF0">
    <property type="entry name" value="CHLOROPLAST PROTEIN-TRANSPORTING ATPASE"/>
    <property type="match status" value="1"/>
</dbReference>
<dbReference type="PROSITE" id="PS51196">
    <property type="entry name" value="SECA_MOTOR_DEAD"/>
    <property type="match status" value="1"/>
</dbReference>
<dbReference type="EMBL" id="JAYWIO010000004">
    <property type="protein sequence ID" value="KAK7269549.1"/>
    <property type="molecule type" value="Genomic_DNA"/>
</dbReference>
<dbReference type="Proteomes" id="UP001372338">
    <property type="component" value="Unassembled WGS sequence"/>
</dbReference>
<keyword evidence="2" id="KW-0653">Protein transport</keyword>
<evidence type="ECO:0000313" key="7">
    <source>
        <dbReference type="EMBL" id="KAK7269549.1"/>
    </source>
</evidence>